<comment type="caution">
    <text evidence="1">The sequence shown here is derived from an EMBL/GenBank/DDBJ whole genome shotgun (WGS) entry which is preliminary data.</text>
</comment>
<dbReference type="AlphaFoldDB" id="A0A2T5VE03"/>
<gene>
    <name evidence="1" type="ORF">C8N35_10113</name>
</gene>
<reference evidence="1 2" key="1">
    <citation type="submission" date="2018-04" db="EMBL/GenBank/DDBJ databases">
        <title>Genomic Encyclopedia of Archaeal and Bacterial Type Strains, Phase II (KMG-II): from individual species to whole genera.</title>
        <authorList>
            <person name="Goeker M."/>
        </authorList>
    </citation>
    <scope>NUCLEOTIDE SEQUENCE [LARGE SCALE GENOMIC DNA]</scope>
    <source>
        <strain evidence="1 2">DSM 23382</strain>
    </source>
</reference>
<accession>A0A2T5VE03</accession>
<dbReference type="InterPro" id="IPR036465">
    <property type="entry name" value="vWFA_dom_sf"/>
</dbReference>
<organism evidence="1 2">
    <name type="scientific">Breoghania corrubedonensis</name>
    <dbReference type="NCBI Taxonomy" id="665038"/>
    <lineage>
        <taxon>Bacteria</taxon>
        <taxon>Pseudomonadati</taxon>
        <taxon>Pseudomonadota</taxon>
        <taxon>Alphaproteobacteria</taxon>
        <taxon>Hyphomicrobiales</taxon>
        <taxon>Stappiaceae</taxon>
        <taxon>Breoghania</taxon>
    </lineage>
</organism>
<sequence>MCATMVAAICVGWGADRARAEEPPVPDAIVPLALVLLTDVSYSVDANEYVLIKEGYRMAFADADVIATIEAAGGVAVTYVEFSDRNAVETVLDWRVLRGKADAVAFGLSIAAAPRTSAGNTALEAGLREATRKLTESPFPEARMVIDVASDLAWDGGRAAASRDEAVDAGVTINGLPIIEQTRVASIDGRLAFPDYQPPDGIVGFFAREVIGGNGAFLVEARDFHDFGDALRRKLLRELMIAKN</sequence>
<dbReference type="EMBL" id="QAYG01000001">
    <property type="protein sequence ID" value="PTW61981.1"/>
    <property type="molecule type" value="Genomic_DNA"/>
</dbReference>
<protein>
    <submittedName>
        <fullName evidence="1">Uncharacterized protein DUF1194</fullName>
    </submittedName>
</protein>
<proteinExistence type="predicted"/>
<evidence type="ECO:0000313" key="1">
    <source>
        <dbReference type="EMBL" id="PTW61981.1"/>
    </source>
</evidence>
<dbReference type="InterPro" id="IPR010607">
    <property type="entry name" value="DUF1194"/>
</dbReference>
<dbReference type="Proteomes" id="UP000244081">
    <property type="component" value="Unassembled WGS sequence"/>
</dbReference>
<dbReference type="Pfam" id="PF06707">
    <property type="entry name" value="DUF1194"/>
    <property type="match status" value="1"/>
</dbReference>
<dbReference type="SUPFAM" id="SSF53300">
    <property type="entry name" value="vWA-like"/>
    <property type="match status" value="1"/>
</dbReference>
<keyword evidence="2" id="KW-1185">Reference proteome</keyword>
<evidence type="ECO:0000313" key="2">
    <source>
        <dbReference type="Proteomes" id="UP000244081"/>
    </source>
</evidence>
<name>A0A2T5VE03_9HYPH</name>
<dbReference type="Gene3D" id="3.40.50.410">
    <property type="entry name" value="von Willebrand factor, type A domain"/>
    <property type="match status" value="1"/>
</dbReference>